<evidence type="ECO:0000313" key="2">
    <source>
        <dbReference type="Proteomes" id="UP001148838"/>
    </source>
</evidence>
<proteinExistence type="predicted"/>
<sequence length="401" mass="45973">MVLTIKQRVFIVECYAKHNSWKRCAELFAQEFQTGRVLAKPPAKAAMQNLVAKWRETDYVANKNRGLTIRKEFEHQKHCSSAGKPRTKSGEIATPFISANDQLVLADSEDNLQTAVHLLRIVANNYNLKISHRKTKVFGFCGNNTIRTKIVIEDEMIEEVNSFTYLGCDLSYISSTDVENKLNKFLRLIGTIKRTLINKVDRKTVLKFYKTLAIPTLLYGSETWILTRAQQRRIEAAEMRLLRPLAGFRLQDHKRNEDIRTWFRERHCDDTPLAGQRQIQMGRNLTPVSERVGVVEGRKQEKCIAIIASHNVLVSHIFATAALHEHFREGNGDRNWKRIIFSDEVTFSTTKNGPTLVYHPPVTLFDHDTLPFVSVVVVCLYRVGDEFLVVEWAQSIVFAGN</sequence>
<evidence type="ECO:0000313" key="1">
    <source>
        <dbReference type="EMBL" id="KAJ4434931.1"/>
    </source>
</evidence>
<dbReference type="EMBL" id="JAJSOF020000025">
    <property type="protein sequence ID" value="KAJ4434931.1"/>
    <property type="molecule type" value="Genomic_DNA"/>
</dbReference>
<dbReference type="PANTHER" id="PTHR47027:SF30">
    <property type="entry name" value="THAP-TYPE DOMAIN-CONTAINING PROTEIN"/>
    <property type="match status" value="1"/>
</dbReference>
<dbReference type="PANTHER" id="PTHR47027">
    <property type="entry name" value="REVERSE TRANSCRIPTASE DOMAIN-CONTAINING PROTEIN"/>
    <property type="match status" value="1"/>
</dbReference>
<evidence type="ECO:0008006" key="3">
    <source>
        <dbReference type="Google" id="ProtNLM"/>
    </source>
</evidence>
<protein>
    <recommendedName>
        <fullName evidence="3">DUF4817 domain-containing protein</fullName>
    </recommendedName>
</protein>
<name>A0ABQ8SMH8_PERAM</name>
<accession>A0ABQ8SMH8</accession>
<gene>
    <name evidence="1" type="ORF">ANN_23503</name>
</gene>
<dbReference type="Proteomes" id="UP001148838">
    <property type="component" value="Unassembled WGS sequence"/>
</dbReference>
<organism evidence="1 2">
    <name type="scientific">Periplaneta americana</name>
    <name type="common">American cockroach</name>
    <name type="synonym">Blatta americana</name>
    <dbReference type="NCBI Taxonomy" id="6978"/>
    <lineage>
        <taxon>Eukaryota</taxon>
        <taxon>Metazoa</taxon>
        <taxon>Ecdysozoa</taxon>
        <taxon>Arthropoda</taxon>
        <taxon>Hexapoda</taxon>
        <taxon>Insecta</taxon>
        <taxon>Pterygota</taxon>
        <taxon>Neoptera</taxon>
        <taxon>Polyneoptera</taxon>
        <taxon>Dictyoptera</taxon>
        <taxon>Blattodea</taxon>
        <taxon>Blattoidea</taxon>
        <taxon>Blattidae</taxon>
        <taxon>Blattinae</taxon>
        <taxon>Periplaneta</taxon>
    </lineage>
</organism>
<reference evidence="1 2" key="1">
    <citation type="journal article" date="2022" name="Allergy">
        <title>Genome assembly and annotation of Periplaneta americana reveal a comprehensive cockroach allergen profile.</title>
        <authorList>
            <person name="Wang L."/>
            <person name="Xiong Q."/>
            <person name="Saelim N."/>
            <person name="Wang L."/>
            <person name="Nong W."/>
            <person name="Wan A.T."/>
            <person name="Shi M."/>
            <person name="Liu X."/>
            <person name="Cao Q."/>
            <person name="Hui J.H.L."/>
            <person name="Sookrung N."/>
            <person name="Leung T.F."/>
            <person name="Tungtrongchitr A."/>
            <person name="Tsui S.K.W."/>
        </authorList>
    </citation>
    <scope>NUCLEOTIDE SEQUENCE [LARGE SCALE GENOMIC DNA]</scope>
    <source>
        <strain evidence="1">PWHHKU_190912</strain>
    </source>
</reference>
<keyword evidence="2" id="KW-1185">Reference proteome</keyword>
<comment type="caution">
    <text evidence="1">The sequence shown here is derived from an EMBL/GenBank/DDBJ whole genome shotgun (WGS) entry which is preliminary data.</text>
</comment>